<dbReference type="Proteomes" id="UP000572680">
    <property type="component" value="Unassembled WGS sequence"/>
</dbReference>
<name>A0A7W3LWE5_ACTNM</name>
<comment type="caution">
    <text evidence="2">The sequence shown here is derived from an EMBL/GenBank/DDBJ whole genome shotgun (WGS) entry which is preliminary data.</text>
</comment>
<proteinExistence type="predicted"/>
<feature type="domain" description="DUF4434" evidence="1">
    <location>
        <begin position="211"/>
        <end position="474"/>
    </location>
</feature>
<dbReference type="InterPro" id="IPR017853">
    <property type="entry name" value="GH"/>
</dbReference>
<dbReference type="SUPFAM" id="SSF51445">
    <property type="entry name" value="(Trans)glycosidases"/>
    <property type="match status" value="1"/>
</dbReference>
<dbReference type="Gene3D" id="3.20.20.80">
    <property type="entry name" value="Glycosidases"/>
    <property type="match status" value="1"/>
</dbReference>
<evidence type="ECO:0000313" key="2">
    <source>
        <dbReference type="EMBL" id="MBA8955561.1"/>
    </source>
</evidence>
<keyword evidence="3" id="KW-1185">Reference proteome</keyword>
<organism evidence="2 3">
    <name type="scientific">Actinomadura namibiensis</name>
    <dbReference type="NCBI Taxonomy" id="182080"/>
    <lineage>
        <taxon>Bacteria</taxon>
        <taxon>Bacillati</taxon>
        <taxon>Actinomycetota</taxon>
        <taxon>Actinomycetes</taxon>
        <taxon>Streptosporangiales</taxon>
        <taxon>Thermomonosporaceae</taxon>
        <taxon>Actinomadura</taxon>
    </lineage>
</organism>
<dbReference type="RefSeq" id="WP_182847552.1">
    <property type="nucleotide sequence ID" value="NZ_BAAALP010000105.1"/>
</dbReference>
<evidence type="ECO:0000313" key="3">
    <source>
        <dbReference type="Proteomes" id="UP000572680"/>
    </source>
</evidence>
<dbReference type="EMBL" id="JACJIA010000012">
    <property type="protein sequence ID" value="MBA8955561.1"/>
    <property type="molecule type" value="Genomic_DNA"/>
</dbReference>
<protein>
    <recommendedName>
        <fullName evidence="1">DUF4434 domain-containing protein</fullName>
    </recommendedName>
</protein>
<dbReference type="InterPro" id="IPR027849">
    <property type="entry name" value="DUF4434"/>
</dbReference>
<dbReference type="Pfam" id="PF14488">
    <property type="entry name" value="DUF4434"/>
    <property type="match status" value="1"/>
</dbReference>
<gene>
    <name evidence="2" type="ORF">HNR61_007237</name>
</gene>
<evidence type="ECO:0000259" key="1">
    <source>
        <dbReference type="Pfam" id="PF14488"/>
    </source>
</evidence>
<reference evidence="2 3" key="1">
    <citation type="submission" date="2020-08" db="EMBL/GenBank/DDBJ databases">
        <title>Genomic Encyclopedia of Type Strains, Phase IV (KMG-IV): sequencing the most valuable type-strain genomes for metagenomic binning, comparative biology and taxonomic classification.</title>
        <authorList>
            <person name="Goeker M."/>
        </authorList>
    </citation>
    <scope>NUCLEOTIDE SEQUENCE [LARGE SCALE GENOMIC DNA]</scope>
    <source>
        <strain evidence="2 3">DSM 44197</strain>
    </source>
</reference>
<sequence>MLRRAAPLSAGRVLLLSAVLWLLVGSVILLAGVLSGADGGGPRASDPCGPRDPRPAVSYPVSGFWLFPDNDPCGPRKALRAMRRISGDTVITSGPQIEARQVDMDGRLLRPDGSVDPAFKACARDGRTCYQAALEAVRSGNPANSITQIYAVGSRDGLGPGALRCPGQDVRFTVGSQVFQRMLLPVDDPAGGACDLRAGRAYALVLIAASTSDWTNEVLAEADALGMKVFVGLPALPRQPQQTWNVDTGHRDVALALNRVLLKDYASRLGGRASFAGVYQTFEVRLRRWSQPSQEVNLQAYGAQHAAVRELLPGRKILVSPYWDTRKKTGDVTDPDAVAAGIKEVARTGADIVAPQDGRGTGKGALYWDHEADKLVDPRLRPVERVGAVTYRQAYAAPISAYYAAAARARSELAREGRVMELWANVEGFEPASTGPCDPGTARGRTDKVRLDQAVMAAGAQVGKVVSFKWNGLYTCRENRPSSLADEITADAARPILAGAVRSSREGQRGVLVRGYQLGDGSSVTLTWQDDHRREQSRIVRPMPGPPPPPGASPLPAGMRELWVPFPDTGLARGSWIHIDAVNASGKVASNRYSLRS</sequence>
<accession>A0A7W3LWE5</accession>
<dbReference type="AlphaFoldDB" id="A0A7W3LWE5"/>